<dbReference type="GO" id="GO:0005634">
    <property type="term" value="C:nucleus"/>
    <property type="evidence" value="ECO:0007669"/>
    <property type="project" value="UniProtKB-SubCell"/>
</dbReference>
<organism evidence="25 26">
    <name type="scientific">Aphis craccivora</name>
    <name type="common">Cowpea aphid</name>
    <dbReference type="NCBI Taxonomy" id="307492"/>
    <lineage>
        <taxon>Eukaryota</taxon>
        <taxon>Metazoa</taxon>
        <taxon>Ecdysozoa</taxon>
        <taxon>Arthropoda</taxon>
        <taxon>Hexapoda</taxon>
        <taxon>Insecta</taxon>
        <taxon>Pterygota</taxon>
        <taxon>Neoptera</taxon>
        <taxon>Paraneoptera</taxon>
        <taxon>Hemiptera</taxon>
        <taxon>Sternorrhyncha</taxon>
        <taxon>Aphidomorpha</taxon>
        <taxon>Aphidoidea</taxon>
        <taxon>Aphididae</taxon>
        <taxon>Aphidini</taxon>
        <taxon>Aphis</taxon>
        <taxon>Aphis</taxon>
    </lineage>
</organism>
<evidence type="ECO:0000256" key="4">
    <source>
        <dbReference type="ARBA" id="ARBA00011245"/>
    </source>
</evidence>
<dbReference type="GO" id="GO:0008828">
    <property type="term" value="F:dATP diphosphatase activity"/>
    <property type="evidence" value="ECO:0007669"/>
    <property type="project" value="UniProtKB-EC"/>
</dbReference>
<protein>
    <recommendedName>
        <fullName evidence="14">Oxidized purine nucleoside triphosphate hydrolase</fullName>
        <ecNumber evidence="13">3.6.1.56</ecNumber>
    </recommendedName>
    <alternativeName>
        <fullName evidence="18">2-hydroxy-dATP diphosphatase</fullName>
    </alternativeName>
    <alternativeName>
        <fullName evidence="17">7,8-dihydro-8-oxoguanine triphosphatase</fullName>
    </alternativeName>
    <alternativeName>
        <fullName evidence="16">8-oxo-dGTPase</fullName>
    </alternativeName>
    <alternativeName>
        <fullName evidence="19">Methylated purine nucleoside triphosphate hydrolase</fullName>
    </alternativeName>
    <alternativeName>
        <fullName evidence="15">Nucleoside diphosphate-linked moiety X motif 1</fullName>
    </alternativeName>
</protein>
<dbReference type="PROSITE" id="PS00893">
    <property type="entry name" value="NUDIX_BOX"/>
    <property type="match status" value="1"/>
</dbReference>
<evidence type="ECO:0000256" key="7">
    <source>
        <dbReference type="ARBA" id="ARBA00022842"/>
    </source>
</evidence>
<evidence type="ECO:0000256" key="5">
    <source>
        <dbReference type="ARBA" id="ARBA00022723"/>
    </source>
</evidence>
<evidence type="ECO:0000256" key="9">
    <source>
        <dbReference type="ARBA" id="ARBA00024448"/>
    </source>
</evidence>
<dbReference type="EMBL" id="VUJU01005992">
    <property type="protein sequence ID" value="KAF0749734.1"/>
    <property type="molecule type" value="Genomic_DNA"/>
</dbReference>
<evidence type="ECO:0000256" key="1">
    <source>
        <dbReference type="ARBA" id="ARBA00001946"/>
    </source>
</evidence>
<keyword evidence="6 25" id="KW-0378">Hydrolase</keyword>
<dbReference type="Gene3D" id="3.90.79.10">
    <property type="entry name" value="Nucleoside Triphosphate Pyrophosphohydrolase"/>
    <property type="match status" value="2"/>
</dbReference>
<evidence type="ECO:0000256" key="20">
    <source>
        <dbReference type="ARBA" id="ARBA00048002"/>
    </source>
</evidence>
<keyword evidence="7" id="KW-0460">Magnesium</keyword>
<keyword evidence="8" id="KW-0539">Nucleus</keyword>
<comment type="catalytic activity">
    <reaction evidence="20">
        <text>N(6)-methyl-ATP + H2O = N(6)-methyl-AMP + diphosphate + H(+)</text>
        <dbReference type="Rhea" id="RHEA:67608"/>
        <dbReference type="ChEBI" id="CHEBI:15377"/>
        <dbReference type="ChEBI" id="CHEBI:15378"/>
        <dbReference type="ChEBI" id="CHEBI:33019"/>
        <dbReference type="ChEBI" id="CHEBI:144842"/>
        <dbReference type="ChEBI" id="CHEBI:172873"/>
    </reaction>
    <physiologicalReaction direction="left-to-right" evidence="20">
        <dbReference type="Rhea" id="RHEA:67609"/>
    </physiologicalReaction>
</comment>
<comment type="catalytic activity">
    <reaction evidence="21">
        <text>O(6)-methyl-dGTP + H2O = O(6)-methyl-dGMP + diphosphate + H(+)</text>
        <dbReference type="Rhea" id="RHEA:67600"/>
        <dbReference type="ChEBI" id="CHEBI:15377"/>
        <dbReference type="ChEBI" id="CHEBI:15378"/>
        <dbReference type="ChEBI" id="CHEBI:33019"/>
        <dbReference type="ChEBI" id="CHEBI:169974"/>
        <dbReference type="ChEBI" id="CHEBI:169975"/>
    </reaction>
    <physiologicalReaction direction="left-to-right" evidence="21">
        <dbReference type="Rhea" id="RHEA:67601"/>
    </physiologicalReaction>
</comment>
<dbReference type="EC" id="3.6.1.56" evidence="13"/>
<evidence type="ECO:0000256" key="18">
    <source>
        <dbReference type="ARBA" id="ARBA00031927"/>
    </source>
</evidence>
<dbReference type="AlphaFoldDB" id="A0A6G0Y629"/>
<evidence type="ECO:0000256" key="6">
    <source>
        <dbReference type="ARBA" id="ARBA00022801"/>
    </source>
</evidence>
<reference evidence="25 26" key="1">
    <citation type="submission" date="2019-08" db="EMBL/GenBank/DDBJ databases">
        <title>Whole genome of Aphis craccivora.</title>
        <authorList>
            <person name="Voronova N.V."/>
            <person name="Shulinski R.S."/>
            <person name="Bandarenka Y.V."/>
            <person name="Zhorov D.G."/>
            <person name="Warner D."/>
        </authorList>
    </citation>
    <scope>NUCLEOTIDE SEQUENCE [LARGE SCALE GENOMIC DNA]</scope>
    <source>
        <strain evidence="25">180601</strain>
        <tissue evidence="25">Whole Body</tissue>
    </source>
</reference>
<evidence type="ECO:0000256" key="16">
    <source>
        <dbReference type="ARBA" id="ARBA00030634"/>
    </source>
</evidence>
<gene>
    <name evidence="25" type="ORF">FWK35_00017547</name>
</gene>
<dbReference type="InterPro" id="IPR015797">
    <property type="entry name" value="NUDIX_hydrolase-like_dom_sf"/>
</dbReference>
<dbReference type="InterPro" id="IPR000086">
    <property type="entry name" value="NUDIX_hydrolase_dom"/>
</dbReference>
<dbReference type="PRINTS" id="PR01403">
    <property type="entry name" value="8OXTPHPHTASE"/>
</dbReference>
<dbReference type="OrthoDB" id="408303at2759"/>
<proteinExistence type="inferred from homology"/>
<dbReference type="GO" id="GO:0042262">
    <property type="term" value="P:DNA protection"/>
    <property type="evidence" value="ECO:0007669"/>
    <property type="project" value="InterPro"/>
</dbReference>
<evidence type="ECO:0000313" key="25">
    <source>
        <dbReference type="EMBL" id="KAF0749734.1"/>
    </source>
</evidence>
<comment type="subunit">
    <text evidence="4">Monomer.</text>
</comment>
<keyword evidence="5" id="KW-0479">Metal-binding</keyword>
<evidence type="ECO:0000256" key="12">
    <source>
        <dbReference type="ARBA" id="ARBA00024596"/>
    </source>
</evidence>
<comment type="caution">
    <text evidence="25">The sequence shown here is derived from an EMBL/GenBank/DDBJ whole genome shotgun (WGS) entry which is preliminary data.</text>
</comment>
<dbReference type="CDD" id="cd03427">
    <property type="entry name" value="NUDIX_MTH1_Nudt1"/>
    <property type="match status" value="1"/>
</dbReference>
<dbReference type="GO" id="GO:0008413">
    <property type="term" value="F:8-oxo-7,8-dihydroguanosine triphosphate pyrophosphatase activity"/>
    <property type="evidence" value="ECO:0007669"/>
    <property type="project" value="InterPro"/>
</dbReference>
<evidence type="ECO:0000313" key="26">
    <source>
        <dbReference type="Proteomes" id="UP000478052"/>
    </source>
</evidence>
<evidence type="ECO:0000256" key="8">
    <source>
        <dbReference type="ARBA" id="ARBA00023242"/>
    </source>
</evidence>
<evidence type="ECO:0000256" key="10">
    <source>
        <dbReference type="ARBA" id="ARBA00024459"/>
    </source>
</evidence>
<evidence type="ECO:0000256" key="15">
    <source>
        <dbReference type="ARBA" id="ARBA00029673"/>
    </source>
</evidence>
<evidence type="ECO:0000256" key="22">
    <source>
        <dbReference type="ARBA" id="ARBA00049032"/>
    </source>
</evidence>
<comment type="similarity">
    <text evidence="3">Belongs to the Nudix hydrolase family.</text>
</comment>
<dbReference type="Proteomes" id="UP000478052">
    <property type="component" value="Unassembled WGS sequence"/>
</dbReference>
<evidence type="ECO:0000256" key="23">
    <source>
        <dbReference type="ARBA" id="ARBA00053094"/>
    </source>
</evidence>
<dbReference type="InterPro" id="IPR003563">
    <property type="entry name" value="8ODP"/>
</dbReference>
<comment type="catalytic activity">
    <reaction evidence="9">
        <text>8-oxo-dATP + H2O = 8-oxo-dAMP + diphosphate + H(+)</text>
        <dbReference type="Rhea" id="RHEA:65396"/>
        <dbReference type="ChEBI" id="CHEBI:15377"/>
        <dbReference type="ChEBI" id="CHEBI:15378"/>
        <dbReference type="ChEBI" id="CHEBI:33019"/>
        <dbReference type="ChEBI" id="CHEBI:71361"/>
        <dbReference type="ChEBI" id="CHEBI:172871"/>
    </reaction>
    <physiologicalReaction direction="left-to-right" evidence="9">
        <dbReference type="Rhea" id="RHEA:65397"/>
    </physiologicalReaction>
</comment>
<dbReference type="Pfam" id="PF00293">
    <property type="entry name" value="NUDIX"/>
    <property type="match status" value="1"/>
</dbReference>
<feature type="domain" description="Nudix hydrolase" evidence="24">
    <location>
        <begin position="11"/>
        <end position="139"/>
    </location>
</feature>
<evidence type="ECO:0000256" key="13">
    <source>
        <dbReference type="ARBA" id="ARBA00026103"/>
    </source>
</evidence>
<evidence type="ECO:0000256" key="11">
    <source>
        <dbReference type="ARBA" id="ARBA00024486"/>
    </source>
</evidence>
<evidence type="ECO:0000256" key="17">
    <source>
        <dbReference type="ARBA" id="ARBA00030682"/>
    </source>
</evidence>
<comment type="catalytic activity">
    <reaction evidence="11">
        <text>8-oxo-dGTP + H2O = 8-oxo-dGMP + diphosphate + H(+)</text>
        <dbReference type="Rhea" id="RHEA:31575"/>
        <dbReference type="ChEBI" id="CHEBI:15377"/>
        <dbReference type="ChEBI" id="CHEBI:15378"/>
        <dbReference type="ChEBI" id="CHEBI:33019"/>
        <dbReference type="ChEBI" id="CHEBI:63224"/>
        <dbReference type="ChEBI" id="CHEBI:77896"/>
    </reaction>
    <physiologicalReaction direction="left-to-right" evidence="11">
        <dbReference type="Rhea" id="RHEA:31576"/>
    </physiologicalReaction>
</comment>
<name>A0A6G0Y629_APHCR</name>
<evidence type="ECO:0000256" key="3">
    <source>
        <dbReference type="ARBA" id="ARBA00005582"/>
    </source>
</evidence>
<dbReference type="InterPro" id="IPR020084">
    <property type="entry name" value="NUDIX_hydrolase_CS"/>
</dbReference>
<comment type="cofactor">
    <cofactor evidence="1">
        <name>Mg(2+)</name>
        <dbReference type="ChEBI" id="CHEBI:18420"/>
    </cofactor>
</comment>
<comment type="subcellular location">
    <subcellularLocation>
        <location evidence="2">Nucleus</location>
    </subcellularLocation>
</comment>
<dbReference type="PROSITE" id="PS51462">
    <property type="entry name" value="NUDIX"/>
    <property type="match status" value="1"/>
</dbReference>
<evidence type="ECO:0000259" key="24">
    <source>
        <dbReference type="PROSITE" id="PS51462"/>
    </source>
</evidence>
<evidence type="ECO:0000256" key="2">
    <source>
        <dbReference type="ARBA" id="ARBA00004123"/>
    </source>
</evidence>
<dbReference type="SUPFAM" id="SSF55811">
    <property type="entry name" value="Nudix"/>
    <property type="match status" value="2"/>
</dbReference>
<evidence type="ECO:0000256" key="19">
    <source>
        <dbReference type="ARBA" id="ARBA00032071"/>
    </source>
</evidence>
<accession>A0A6G0Y629</accession>
<dbReference type="PANTHER" id="PTHR43758">
    <property type="entry name" value="7,8-DIHYDRO-8-OXOGUANINE TRIPHOSPHATASE"/>
    <property type="match status" value="1"/>
</dbReference>
<comment type="catalytic activity">
    <reaction evidence="10">
        <text>2-oxo-dATP + H2O = 2-oxo-dAMP + diphosphate + H(+)</text>
        <dbReference type="Rhea" id="RHEA:31583"/>
        <dbReference type="ChEBI" id="CHEBI:15377"/>
        <dbReference type="ChEBI" id="CHEBI:15378"/>
        <dbReference type="ChEBI" id="CHEBI:33019"/>
        <dbReference type="ChEBI" id="CHEBI:63212"/>
        <dbReference type="ChEBI" id="CHEBI:77897"/>
        <dbReference type="EC" id="3.6.1.56"/>
    </reaction>
    <physiologicalReaction direction="left-to-right" evidence="10">
        <dbReference type="Rhea" id="RHEA:31584"/>
    </physiologicalReaction>
</comment>
<dbReference type="GO" id="GO:0046872">
    <property type="term" value="F:metal ion binding"/>
    <property type="evidence" value="ECO:0007669"/>
    <property type="project" value="UniProtKB-KW"/>
</dbReference>
<sequence>MLEYPTFKSYSRKLLTLTLIFKNDEILLGMKNRGMGKGKWNGFGGKVEPNETIDDAAKREVKEECGLDVISMEKIGIIDFEYVGSKEILEGHIYFCDLFEGDIIESDEMAPIKWFKIKDSPCDTMWIDHKYWFPMILKKIPFKAHFKYLNDDTMIDNTIILSNTVNKTRETWVNVVVKKDNQILICKHKHIDESKYLNNHEQVMTGESIENAALRYLKMHYEITTEEVQKIAVVNIELIDKPYIQEIQFFVVDISKSTNAILTNDYRWFDISNLQAKKLWPDDKFLSTLFMMKPFNAYFLIDNDNVLCSKYNNNE</sequence>
<evidence type="ECO:0000256" key="14">
    <source>
        <dbReference type="ARBA" id="ARBA00026218"/>
    </source>
</evidence>
<evidence type="ECO:0000256" key="21">
    <source>
        <dbReference type="ARBA" id="ARBA00048894"/>
    </source>
</evidence>
<comment type="function">
    <text evidence="23">Oxidized purine nucleoside triphosphate hydrolase which is a prominent sanitizer of the oxidized nucleotide pool. Catalyzes the hydrolysis of 2-oxo-dATP (2-hydroxy-dATP) into 2-oxo-dAMP. Also has a significant hydrolase activity toward 2-oxo-ATP, 8-oxo-dGTP and 8-oxo-dATP. Through the hydrolysis of oxidized purine nucleoside triphosphates, prevents their incorporation into DNA and the subsequent transversions A:T to C:G and G:C to T:A. Also catalyzes the hydrolysis of methylated purine nucleoside triphosphate preventing their integration into DNA. Through this antimutagenic activity protects cells from oxidative stress.</text>
</comment>
<keyword evidence="26" id="KW-1185">Reference proteome</keyword>
<comment type="catalytic activity">
    <reaction evidence="22">
        <text>N(6)-methyl-dATP + H2O = N(6)-methyl-dAMP + diphosphate + H(+)</text>
        <dbReference type="Rhea" id="RHEA:67604"/>
        <dbReference type="ChEBI" id="CHEBI:15377"/>
        <dbReference type="ChEBI" id="CHEBI:15378"/>
        <dbReference type="ChEBI" id="CHEBI:33019"/>
        <dbReference type="ChEBI" id="CHEBI:169976"/>
        <dbReference type="ChEBI" id="CHEBI:172872"/>
    </reaction>
    <physiologicalReaction direction="left-to-right" evidence="22">
        <dbReference type="Rhea" id="RHEA:67605"/>
    </physiologicalReaction>
</comment>
<dbReference type="PANTHER" id="PTHR43758:SF2">
    <property type="entry name" value="OXIDIZED PURINE NUCLEOSIDE TRIPHOSPHATE HYDROLASE"/>
    <property type="match status" value="1"/>
</dbReference>
<comment type="catalytic activity">
    <reaction evidence="12">
        <text>2-oxo-ATP + H2O = 2-oxo-AMP + diphosphate + H(+)</text>
        <dbReference type="Rhea" id="RHEA:67392"/>
        <dbReference type="ChEBI" id="CHEBI:15377"/>
        <dbReference type="ChEBI" id="CHEBI:15378"/>
        <dbReference type="ChEBI" id="CHEBI:33019"/>
        <dbReference type="ChEBI" id="CHEBI:71395"/>
        <dbReference type="ChEBI" id="CHEBI:172878"/>
    </reaction>
    <physiologicalReaction direction="left-to-right" evidence="12">
        <dbReference type="Rhea" id="RHEA:67393"/>
    </physiologicalReaction>
</comment>